<gene>
    <name evidence="3" type="ORF">BU26DRAFT_599891</name>
</gene>
<dbReference type="Proteomes" id="UP000800094">
    <property type="component" value="Unassembled WGS sequence"/>
</dbReference>
<feature type="compositionally biased region" description="Basic and acidic residues" evidence="2">
    <location>
        <begin position="523"/>
        <end position="536"/>
    </location>
</feature>
<feature type="region of interest" description="Disordered" evidence="2">
    <location>
        <begin position="1"/>
        <end position="79"/>
    </location>
</feature>
<sequence length="545" mass="60814">MRIAQPPSAMANSPTSEGLSTPTISLAPAANGNSAQGALSPAPSTPSRVRIFSPFKRNTPSAAPSAMVSPAPSLTPSVGKSIQDLQDESDMNRGLVQALSADLEKKDSELKELKTQLEEREALLDSLKQSHEDMHRSAHGNEDTLSILEKRVAELVEWNEFVRDEIAAKADKIQELEFLKGLPNSQEPVDANALLKQNLDLQNEVERMSTLFAEKEAEVQQLKADNEAEMEALRDRLGAAEAATESKTKQLTTSDERYRALLTLKDNAEDKLEFEQTTNQDLQQQLVQLQESVSFKADCYKNVKRSLCEKEAEVEKLEAEIASLKKNANPPEDSTKLTTLQAQLDGLTADNATQFNLIKEQADELARTRALIHEHELSIETLSNEREEQEVKLLTSENNILAADLAKHKQINRKYVRLTKALEKQAAQVAAAAAKEHEDANKRVDAAFERREAECEAFEQKLQAKNEEVRKLQGKLQQVEKAAVKSDLEREDKISSLEADLQRAALNLEAEVAKRTAELEWEAEQREARHKEELDALKNQMKALM</sequence>
<dbReference type="PANTHER" id="PTHR34452">
    <property type="entry name" value="MYOSIN HEAVY CHAIN-RELATED PROTEIN"/>
    <property type="match status" value="1"/>
</dbReference>
<accession>A0A6A6J4M0</accession>
<evidence type="ECO:0000256" key="1">
    <source>
        <dbReference type="SAM" id="Coils"/>
    </source>
</evidence>
<evidence type="ECO:0000313" key="3">
    <source>
        <dbReference type="EMBL" id="KAF2257381.1"/>
    </source>
</evidence>
<reference evidence="3" key="1">
    <citation type="journal article" date="2020" name="Stud. Mycol.">
        <title>101 Dothideomycetes genomes: a test case for predicting lifestyles and emergence of pathogens.</title>
        <authorList>
            <person name="Haridas S."/>
            <person name="Albert R."/>
            <person name="Binder M."/>
            <person name="Bloem J."/>
            <person name="Labutti K."/>
            <person name="Salamov A."/>
            <person name="Andreopoulos B."/>
            <person name="Baker S."/>
            <person name="Barry K."/>
            <person name="Bills G."/>
            <person name="Bluhm B."/>
            <person name="Cannon C."/>
            <person name="Castanera R."/>
            <person name="Culley D."/>
            <person name="Daum C."/>
            <person name="Ezra D."/>
            <person name="Gonzalez J."/>
            <person name="Henrissat B."/>
            <person name="Kuo A."/>
            <person name="Liang C."/>
            <person name="Lipzen A."/>
            <person name="Lutzoni F."/>
            <person name="Magnuson J."/>
            <person name="Mondo S."/>
            <person name="Nolan M."/>
            <person name="Ohm R."/>
            <person name="Pangilinan J."/>
            <person name="Park H.-J."/>
            <person name="Ramirez L."/>
            <person name="Alfaro M."/>
            <person name="Sun H."/>
            <person name="Tritt A."/>
            <person name="Yoshinaga Y."/>
            <person name="Zwiers L.-H."/>
            <person name="Turgeon B."/>
            <person name="Goodwin S."/>
            <person name="Spatafora J."/>
            <person name="Crous P."/>
            <person name="Grigoriev I."/>
        </authorList>
    </citation>
    <scope>NUCLEOTIDE SEQUENCE</scope>
    <source>
        <strain evidence="3">CBS 122368</strain>
    </source>
</reference>
<keyword evidence="4" id="KW-1185">Reference proteome</keyword>
<feature type="coiled-coil region" evidence="1">
    <location>
        <begin position="365"/>
        <end position="404"/>
    </location>
</feature>
<protein>
    <submittedName>
        <fullName evidence="3">Uncharacterized protein</fullName>
    </submittedName>
</protein>
<feature type="compositionally biased region" description="Low complexity" evidence="2">
    <location>
        <begin position="60"/>
        <end position="72"/>
    </location>
</feature>
<evidence type="ECO:0000256" key="2">
    <source>
        <dbReference type="SAM" id="MobiDB-lite"/>
    </source>
</evidence>
<evidence type="ECO:0000313" key="4">
    <source>
        <dbReference type="Proteomes" id="UP000800094"/>
    </source>
</evidence>
<dbReference type="AlphaFoldDB" id="A0A6A6J4M0"/>
<dbReference type="GeneID" id="54588457"/>
<feature type="region of interest" description="Disordered" evidence="2">
    <location>
        <begin position="523"/>
        <end position="545"/>
    </location>
</feature>
<organism evidence="3 4">
    <name type="scientific">Trematosphaeria pertusa</name>
    <dbReference type="NCBI Taxonomy" id="390896"/>
    <lineage>
        <taxon>Eukaryota</taxon>
        <taxon>Fungi</taxon>
        <taxon>Dikarya</taxon>
        <taxon>Ascomycota</taxon>
        <taxon>Pezizomycotina</taxon>
        <taxon>Dothideomycetes</taxon>
        <taxon>Pleosporomycetidae</taxon>
        <taxon>Pleosporales</taxon>
        <taxon>Massarineae</taxon>
        <taxon>Trematosphaeriaceae</taxon>
        <taxon>Trematosphaeria</taxon>
    </lineage>
</organism>
<feature type="coiled-coil region" evidence="1">
    <location>
        <begin position="191"/>
        <end position="327"/>
    </location>
</feature>
<dbReference type="PANTHER" id="PTHR34452:SF7">
    <property type="entry name" value="MYOSIN HEAVY CHAIN-RELATED PROTEIN"/>
    <property type="match status" value="1"/>
</dbReference>
<feature type="coiled-coil region" evidence="1">
    <location>
        <begin position="96"/>
        <end position="130"/>
    </location>
</feature>
<keyword evidence="1" id="KW-0175">Coiled coil</keyword>
<name>A0A6A6J4M0_9PLEO</name>
<dbReference type="EMBL" id="ML987189">
    <property type="protein sequence ID" value="KAF2257381.1"/>
    <property type="molecule type" value="Genomic_DNA"/>
</dbReference>
<proteinExistence type="predicted"/>
<dbReference type="RefSeq" id="XP_033692385.1">
    <property type="nucleotide sequence ID" value="XM_033835127.1"/>
</dbReference>
<feature type="compositionally biased region" description="Polar residues" evidence="2">
    <location>
        <begin position="10"/>
        <end position="24"/>
    </location>
</feature>